<evidence type="ECO:0000313" key="3">
    <source>
        <dbReference type="Proteomes" id="UP000191522"/>
    </source>
</evidence>
<keyword evidence="1" id="KW-0732">Signal</keyword>
<comment type="caution">
    <text evidence="2">The sequence shown here is derived from an EMBL/GenBank/DDBJ whole genome shotgun (WGS) entry which is preliminary data.</text>
</comment>
<evidence type="ECO:0000256" key="1">
    <source>
        <dbReference type="SAM" id="SignalP"/>
    </source>
</evidence>
<reference evidence="3" key="1">
    <citation type="journal article" date="2017" name="Nat. Microbiol.">
        <title>Global analysis of biosynthetic gene clusters reveals vast potential of secondary metabolite production in Penicillium species.</title>
        <authorList>
            <person name="Nielsen J.C."/>
            <person name="Grijseels S."/>
            <person name="Prigent S."/>
            <person name="Ji B."/>
            <person name="Dainat J."/>
            <person name="Nielsen K.F."/>
            <person name="Frisvad J.C."/>
            <person name="Workman M."/>
            <person name="Nielsen J."/>
        </authorList>
    </citation>
    <scope>NUCLEOTIDE SEQUENCE [LARGE SCALE GENOMIC DNA]</scope>
    <source>
        <strain evidence="3">IBT 11843</strain>
    </source>
</reference>
<keyword evidence="3" id="KW-1185">Reference proteome</keyword>
<gene>
    <name evidence="2" type="ORF">PENDEC_c025G05400</name>
</gene>
<dbReference type="OrthoDB" id="442947at2759"/>
<organism evidence="2 3">
    <name type="scientific">Penicillium decumbens</name>
    <dbReference type="NCBI Taxonomy" id="69771"/>
    <lineage>
        <taxon>Eukaryota</taxon>
        <taxon>Fungi</taxon>
        <taxon>Dikarya</taxon>
        <taxon>Ascomycota</taxon>
        <taxon>Pezizomycotina</taxon>
        <taxon>Eurotiomycetes</taxon>
        <taxon>Eurotiomycetidae</taxon>
        <taxon>Eurotiales</taxon>
        <taxon>Aspergillaceae</taxon>
        <taxon>Penicillium</taxon>
    </lineage>
</organism>
<feature type="chain" id="PRO_5012754239" evidence="1">
    <location>
        <begin position="16"/>
        <end position="69"/>
    </location>
</feature>
<accession>A0A1V6P0B7</accession>
<evidence type="ECO:0000313" key="2">
    <source>
        <dbReference type="EMBL" id="OQD70257.1"/>
    </source>
</evidence>
<dbReference type="EMBL" id="MDYL01000025">
    <property type="protein sequence ID" value="OQD70257.1"/>
    <property type="molecule type" value="Genomic_DNA"/>
</dbReference>
<name>A0A1V6P0B7_PENDC</name>
<dbReference type="AlphaFoldDB" id="A0A1V6P0B7"/>
<proteinExistence type="predicted"/>
<protein>
    <submittedName>
        <fullName evidence="2">Uncharacterized protein</fullName>
    </submittedName>
</protein>
<feature type="signal peptide" evidence="1">
    <location>
        <begin position="1"/>
        <end position="15"/>
    </location>
</feature>
<dbReference type="Proteomes" id="UP000191522">
    <property type="component" value="Unassembled WGS sequence"/>
</dbReference>
<sequence>MVLIGLHILTMQSVAMEHGDIETARAQAVTSEVSAALEEKTTVTPARRGNEIGRVYIENVEGVRDDEKR</sequence>